<evidence type="ECO:0000313" key="9">
    <source>
        <dbReference type="Proteomes" id="UP001482513"/>
    </source>
</evidence>
<feature type="domain" description="EAL" evidence="6">
    <location>
        <begin position="477"/>
        <end position="731"/>
    </location>
</feature>
<keyword evidence="9" id="KW-1185">Reference proteome</keyword>
<evidence type="ECO:0000313" key="8">
    <source>
        <dbReference type="EMBL" id="MEP0945628.1"/>
    </source>
</evidence>
<evidence type="ECO:0000259" key="3">
    <source>
        <dbReference type="PROSITE" id="PS50110"/>
    </source>
</evidence>
<feature type="domain" description="GGDEF" evidence="7">
    <location>
        <begin position="335"/>
        <end position="468"/>
    </location>
</feature>
<dbReference type="InterPro" id="IPR013655">
    <property type="entry name" value="PAS_fold_3"/>
</dbReference>
<dbReference type="SUPFAM" id="SSF141868">
    <property type="entry name" value="EAL domain-like"/>
    <property type="match status" value="1"/>
</dbReference>
<evidence type="ECO:0000259" key="6">
    <source>
        <dbReference type="PROSITE" id="PS50883"/>
    </source>
</evidence>
<dbReference type="SMART" id="SM00091">
    <property type="entry name" value="PAS"/>
    <property type="match status" value="1"/>
</dbReference>
<feature type="coiled-coil region" evidence="2">
    <location>
        <begin position="121"/>
        <end position="187"/>
    </location>
</feature>
<feature type="modified residue" description="4-aspartylphosphate" evidence="1">
    <location>
        <position position="59"/>
    </location>
</feature>
<dbReference type="InterPro" id="IPR035919">
    <property type="entry name" value="EAL_sf"/>
</dbReference>
<keyword evidence="2" id="KW-0175">Coiled coil</keyword>
<dbReference type="PROSITE" id="PS50112">
    <property type="entry name" value="PAS"/>
    <property type="match status" value="1"/>
</dbReference>
<accession>A0ABV0JYM0</accession>
<gene>
    <name evidence="8" type="ORF">NC992_01965</name>
</gene>
<dbReference type="Gene3D" id="3.30.450.20">
    <property type="entry name" value="PAS domain"/>
    <property type="match status" value="1"/>
</dbReference>
<dbReference type="Gene3D" id="3.20.20.450">
    <property type="entry name" value="EAL domain"/>
    <property type="match status" value="1"/>
</dbReference>
<dbReference type="InterPro" id="IPR035965">
    <property type="entry name" value="PAS-like_dom_sf"/>
</dbReference>
<evidence type="ECO:0000259" key="5">
    <source>
        <dbReference type="PROSITE" id="PS50113"/>
    </source>
</evidence>
<dbReference type="PANTHER" id="PTHR44757:SF2">
    <property type="entry name" value="BIOFILM ARCHITECTURE MAINTENANCE PROTEIN MBAA"/>
    <property type="match status" value="1"/>
</dbReference>
<dbReference type="InterPro" id="IPR001789">
    <property type="entry name" value="Sig_transdc_resp-reg_receiver"/>
</dbReference>
<dbReference type="CDD" id="cd19920">
    <property type="entry name" value="REC_PA4781-like"/>
    <property type="match status" value="1"/>
</dbReference>
<dbReference type="NCBIfam" id="TIGR00229">
    <property type="entry name" value="sensory_box"/>
    <property type="match status" value="1"/>
</dbReference>
<dbReference type="SMART" id="SM00267">
    <property type="entry name" value="GGDEF"/>
    <property type="match status" value="1"/>
</dbReference>
<dbReference type="SMART" id="SM00052">
    <property type="entry name" value="EAL"/>
    <property type="match status" value="1"/>
</dbReference>
<keyword evidence="1" id="KW-0597">Phosphoprotein</keyword>
<organism evidence="8 9">
    <name type="scientific">Leptolyngbya subtilissima DQ-A4</name>
    <dbReference type="NCBI Taxonomy" id="2933933"/>
    <lineage>
        <taxon>Bacteria</taxon>
        <taxon>Bacillati</taxon>
        <taxon>Cyanobacteriota</taxon>
        <taxon>Cyanophyceae</taxon>
        <taxon>Leptolyngbyales</taxon>
        <taxon>Leptolyngbyaceae</taxon>
        <taxon>Leptolyngbya group</taxon>
        <taxon>Leptolyngbya</taxon>
    </lineage>
</organism>
<dbReference type="InterPro" id="IPR043128">
    <property type="entry name" value="Rev_trsase/Diguanyl_cyclase"/>
</dbReference>
<dbReference type="Pfam" id="PF00563">
    <property type="entry name" value="EAL"/>
    <property type="match status" value="1"/>
</dbReference>
<protein>
    <submittedName>
        <fullName evidence="8">EAL domain-containing protein</fullName>
    </submittedName>
</protein>
<evidence type="ECO:0000259" key="7">
    <source>
        <dbReference type="PROSITE" id="PS50887"/>
    </source>
</evidence>
<dbReference type="Pfam" id="PF00072">
    <property type="entry name" value="Response_reg"/>
    <property type="match status" value="1"/>
</dbReference>
<dbReference type="InterPro" id="IPR000700">
    <property type="entry name" value="PAS-assoc_C"/>
</dbReference>
<dbReference type="CDD" id="cd01949">
    <property type="entry name" value="GGDEF"/>
    <property type="match status" value="1"/>
</dbReference>
<dbReference type="PROSITE" id="PS50887">
    <property type="entry name" value="GGDEF"/>
    <property type="match status" value="1"/>
</dbReference>
<dbReference type="EMBL" id="JAMPKX010000001">
    <property type="protein sequence ID" value="MEP0945628.1"/>
    <property type="molecule type" value="Genomic_DNA"/>
</dbReference>
<name>A0ABV0JYM0_9CYAN</name>
<feature type="domain" description="PAC" evidence="5">
    <location>
        <begin position="250"/>
        <end position="302"/>
    </location>
</feature>
<evidence type="ECO:0000256" key="1">
    <source>
        <dbReference type="PROSITE-ProRule" id="PRU00169"/>
    </source>
</evidence>
<dbReference type="InterPro" id="IPR000160">
    <property type="entry name" value="GGDEF_dom"/>
</dbReference>
<dbReference type="NCBIfam" id="TIGR00254">
    <property type="entry name" value="GGDEF"/>
    <property type="match status" value="1"/>
</dbReference>
<dbReference type="SUPFAM" id="SSF55785">
    <property type="entry name" value="PYP-like sensor domain (PAS domain)"/>
    <property type="match status" value="1"/>
</dbReference>
<proteinExistence type="predicted"/>
<comment type="caution">
    <text evidence="8">The sequence shown here is derived from an EMBL/GenBank/DDBJ whole genome shotgun (WGS) entry which is preliminary data.</text>
</comment>
<dbReference type="CDD" id="cd01948">
    <property type="entry name" value="EAL"/>
    <property type="match status" value="1"/>
</dbReference>
<dbReference type="PROSITE" id="PS50110">
    <property type="entry name" value="RESPONSE_REGULATORY"/>
    <property type="match status" value="1"/>
</dbReference>
<dbReference type="InterPro" id="IPR001610">
    <property type="entry name" value="PAC"/>
</dbReference>
<dbReference type="InterPro" id="IPR029787">
    <property type="entry name" value="Nucleotide_cyclase"/>
</dbReference>
<dbReference type="InterPro" id="IPR052155">
    <property type="entry name" value="Biofilm_reg_signaling"/>
</dbReference>
<dbReference type="SMART" id="SM00448">
    <property type="entry name" value="REC"/>
    <property type="match status" value="1"/>
</dbReference>
<dbReference type="SUPFAM" id="SSF52172">
    <property type="entry name" value="CheY-like"/>
    <property type="match status" value="1"/>
</dbReference>
<dbReference type="SUPFAM" id="SSF55073">
    <property type="entry name" value="Nucleotide cyclase"/>
    <property type="match status" value="1"/>
</dbReference>
<dbReference type="CDD" id="cd00130">
    <property type="entry name" value="PAS"/>
    <property type="match status" value="1"/>
</dbReference>
<reference evidence="8 9" key="1">
    <citation type="submission" date="2022-04" db="EMBL/GenBank/DDBJ databases">
        <title>Positive selection, recombination, and allopatry shape intraspecific diversity of widespread and dominant cyanobacteria.</title>
        <authorList>
            <person name="Wei J."/>
            <person name="Shu W."/>
            <person name="Hu C."/>
        </authorList>
    </citation>
    <scope>NUCLEOTIDE SEQUENCE [LARGE SCALE GENOMIC DNA]</scope>
    <source>
        <strain evidence="8 9">DQ-A4</strain>
    </source>
</reference>
<sequence>MSERPNPKPTILIVDDVPDNLHLLIRELGEQAYETRGVLTGAMALTVARSTPIDLILLDIMLPDTDGYSVCETLKADPATRDIPVIFISALDEALDKVKAFAVGGVDYISKPFRTAEVIARVNTQLSLRQAQRQLQQFNQALEQQVQQRTYELGEVNKSLLSEIQVRQQAEQDLRNSEIRYRLIADNMSDLVCLHNTEGEFLYVSPSVQTLLGYAATDLLGKRLQDFCHPADSHCIQLQFQPLPEQGESSTSCYRFRCQSGHHIWLETLAKPVLDDAGAITGIVTSSRDVSRRVEVEHRLRHDALHDALTQLPNRDWLAKRLELELMQCSWYGGHRFGLLMVDLDRFKAVNDSLGHLLGDKLLVAVANLLKGCVRDIDMVSRWGGDEFVIFLERITDANEVIQVANRIQATLENPIALDGKIIFTSVSIGILIGDGAYANSNDIFRDVDIALYRAKEMGRNRYEIFSLEMYQQAIARLNLENELRLAIQQQHFVVHYQPIVSLKTRSLLGFEALARWQHPTQGLIMPGEFIDLAEDTGLIKPLGGQILRQVCETLSQWSASYSLGNGFQVSVNVSGQQFRDPAFIHTVDRILVDTGVAGRWLKFEITERILLEQSESIASTLAAIRSRGIELSIDDFGTGYSSLRYLSQFSVQTLKIDRSFVNQMQPTRQGIVQAIVDLAHNLEMTCIAEGVETELQLNQLLSLGCEAAQGYFFARPLPVEAATQMLEGDRRLP</sequence>
<dbReference type="PANTHER" id="PTHR44757">
    <property type="entry name" value="DIGUANYLATE CYCLASE DGCP"/>
    <property type="match status" value="1"/>
</dbReference>
<dbReference type="InterPro" id="IPR001633">
    <property type="entry name" value="EAL_dom"/>
</dbReference>
<dbReference type="Pfam" id="PF08447">
    <property type="entry name" value="PAS_3"/>
    <property type="match status" value="1"/>
</dbReference>
<dbReference type="InterPro" id="IPR000014">
    <property type="entry name" value="PAS"/>
</dbReference>
<dbReference type="RefSeq" id="WP_190698689.1">
    <property type="nucleotide sequence ID" value="NZ_JAMPKX010000001.1"/>
</dbReference>
<dbReference type="PROSITE" id="PS50113">
    <property type="entry name" value="PAC"/>
    <property type="match status" value="1"/>
</dbReference>
<feature type="domain" description="PAS" evidence="4">
    <location>
        <begin position="177"/>
        <end position="247"/>
    </location>
</feature>
<dbReference type="Pfam" id="PF00990">
    <property type="entry name" value="GGDEF"/>
    <property type="match status" value="1"/>
</dbReference>
<dbReference type="Gene3D" id="3.40.50.2300">
    <property type="match status" value="1"/>
</dbReference>
<dbReference type="Gene3D" id="3.30.70.270">
    <property type="match status" value="1"/>
</dbReference>
<evidence type="ECO:0000259" key="4">
    <source>
        <dbReference type="PROSITE" id="PS50112"/>
    </source>
</evidence>
<dbReference type="SMART" id="SM00086">
    <property type="entry name" value="PAC"/>
    <property type="match status" value="1"/>
</dbReference>
<dbReference type="InterPro" id="IPR011006">
    <property type="entry name" value="CheY-like_superfamily"/>
</dbReference>
<dbReference type="PROSITE" id="PS50883">
    <property type="entry name" value="EAL"/>
    <property type="match status" value="1"/>
</dbReference>
<evidence type="ECO:0000256" key="2">
    <source>
        <dbReference type="SAM" id="Coils"/>
    </source>
</evidence>
<feature type="domain" description="Response regulatory" evidence="3">
    <location>
        <begin position="10"/>
        <end position="126"/>
    </location>
</feature>
<dbReference type="Proteomes" id="UP001482513">
    <property type="component" value="Unassembled WGS sequence"/>
</dbReference>